<dbReference type="OrthoDB" id="3366352at2759"/>
<protein>
    <submittedName>
        <fullName evidence="2">Uncharacterized protein</fullName>
    </submittedName>
</protein>
<feature type="region of interest" description="Disordered" evidence="1">
    <location>
        <begin position="297"/>
        <end position="332"/>
    </location>
</feature>
<evidence type="ECO:0000313" key="3">
    <source>
        <dbReference type="Proteomes" id="UP000620104"/>
    </source>
</evidence>
<gene>
    <name evidence="2" type="ORF">NliqN6_4104</name>
</gene>
<dbReference type="EMBL" id="BLZA01000023">
    <property type="protein sequence ID" value="GHJ87702.1"/>
    <property type="molecule type" value="Genomic_DNA"/>
</dbReference>
<accession>A0A8H3YGZ4</accession>
<evidence type="ECO:0000256" key="1">
    <source>
        <dbReference type="SAM" id="MobiDB-lite"/>
    </source>
</evidence>
<name>A0A8H3YGZ4_9TREE</name>
<feature type="compositionally biased region" description="Basic and acidic residues" evidence="1">
    <location>
        <begin position="149"/>
        <end position="164"/>
    </location>
</feature>
<feature type="compositionally biased region" description="Polar residues" evidence="1">
    <location>
        <begin position="62"/>
        <end position="72"/>
    </location>
</feature>
<feature type="region of interest" description="Disordered" evidence="1">
    <location>
        <begin position="511"/>
        <end position="590"/>
    </location>
</feature>
<comment type="caution">
    <text evidence="2">The sequence shown here is derived from an EMBL/GenBank/DDBJ whole genome shotgun (WGS) entry which is preliminary data.</text>
</comment>
<dbReference type="AlphaFoldDB" id="A0A8H3YGZ4"/>
<feature type="region of interest" description="Disordered" evidence="1">
    <location>
        <begin position="61"/>
        <end position="217"/>
    </location>
</feature>
<reference evidence="2" key="1">
    <citation type="submission" date="2020-07" db="EMBL/GenBank/DDBJ databases">
        <title>Draft Genome Sequence of a Deep-Sea Yeast, Naganishia (Cryptococcus) liquefaciens strain N6.</title>
        <authorList>
            <person name="Han Y.W."/>
            <person name="Kajitani R."/>
            <person name="Morimoto H."/>
            <person name="Parhat M."/>
            <person name="Tsubouchi H."/>
            <person name="Bakenova O."/>
            <person name="Ogata M."/>
            <person name="Argunhan B."/>
            <person name="Aoki R."/>
            <person name="Kajiwara S."/>
            <person name="Itoh T."/>
            <person name="Iwasaki H."/>
        </authorList>
    </citation>
    <scope>NUCLEOTIDE SEQUENCE</scope>
    <source>
        <strain evidence="2">N6</strain>
    </source>
</reference>
<evidence type="ECO:0000313" key="2">
    <source>
        <dbReference type="EMBL" id="GHJ87702.1"/>
    </source>
</evidence>
<keyword evidence="3" id="KW-1185">Reference proteome</keyword>
<proteinExistence type="predicted"/>
<dbReference type="Proteomes" id="UP000620104">
    <property type="component" value="Unassembled WGS sequence"/>
</dbReference>
<sequence length="609" mass="65932">MLSISDRSRPSNLIQKAEIGSHQPSDEGIYPHNMGSSASPIVQIQPFSHTAVSPAFAHHSRNVQANRNTQGRVSPIDASRIANHPYSQVKSSMNSSSSSLRGSYHSSCLSPSDSDTNANRLVPSISGGLKHSPRRKRRPDFPSSPKPVGGRDSDDYAMETHDHTQTPSILRVPYTPIPPAMTPHSPFQHFGPQSARDPNATPGSALPTSSVRDSPLEGERSIMSARYASHRPAAPRYRPGAESIPRSYVLKSLNNLAPHFWNRPGTADCRIIIPIRNPGELTPSPSTLAILNSPTVAHSPRFPPMPPPSSSATARHSPPQSAAGTFGPFSPRMQLHQGAEARKAEHGPKILSFMLHRDYLVTQSTLLQKLLDPSPEMPAEEVKATMTAPSTQSSFAERKDPGRDASASQGPGRMQPSRPDHSRINGAKVLSTSTGPLTSVWLPLPDPNSFAVLAHWLYWGDSSHLEEALARNHVKWQGLIKNIEYLGLDNRIKRVLGSWWRRWVKVAPGRRESASGVAAATASQQRRKRSGASASSQLLSDEEEDELPDEDPLAPTVTRADNPTPGPDAPEQSIPNAGLGISHAGDPAIDTSEVAQLMDGLRPLDPDVQ</sequence>
<feature type="compositionally biased region" description="Polar residues" evidence="1">
    <location>
        <begin position="312"/>
        <end position="323"/>
    </location>
</feature>
<feature type="compositionally biased region" description="Acidic residues" evidence="1">
    <location>
        <begin position="540"/>
        <end position="552"/>
    </location>
</feature>
<feature type="region of interest" description="Disordered" evidence="1">
    <location>
        <begin position="371"/>
        <end position="429"/>
    </location>
</feature>
<feature type="region of interest" description="Disordered" evidence="1">
    <location>
        <begin position="1"/>
        <end position="42"/>
    </location>
</feature>
<organism evidence="2 3">
    <name type="scientific">Naganishia liquefaciens</name>
    <dbReference type="NCBI Taxonomy" id="104408"/>
    <lineage>
        <taxon>Eukaryota</taxon>
        <taxon>Fungi</taxon>
        <taxon>Dikarya</taxon>
        <taxon>Basidiomycota</taxon>
        <taxon>Agaricomycotina</taxon>
        <taxon>Tremellomycetes</taxon>
        <taxon>Filobasidiales</taxon>
        <taxon>Filobasidiaceae</taxon>
        <taxon>Naganishia</taxon>
    </lineage>
</organism>
<feature type="compositionally biased region" description="Low complexity" evidence="1">
    <location>
        <begin position="87"/>
        <end position="110"/>
    </location>
</feature>